<keyword evidence="3" id="KW-0732">Signal</keyword>
<dbReference type="InterPro" id="IPR036873">
    <property type="entry name" value="Rhodanese-like_dom_sf"/>
</dbReference>
<evidence type="ECO:0000256" key="2">
    <source>
        <dbReference type="ARBA" id="ARBA00022737"/>
    </source>
</evidence>
<reference evidence="5 6" key="1">
    <citation type="submission" date="2024-02" db="EMBL/GenBank/DDBJ databases">
        <title>Roseibium algae sp. nov., isolated from marine alga (Grateloupia sp.), showing potential in myo-inositol conversion.</title>
        <authorList>
            <person name="Wang Y."/>
        </authorList>
    </citation>
    <scope>NUCLEOTIDE SEQUENCE [LARGE SCALE GENOMIC DNA]</scope>
    <source>
        <strain evidence="5 6">H3510</strain>
    </source>
</reference>
<dbReference type="PANTHER" id="PTHR11364:SF35">
    <property type="entry name" value="RHODANESE-LIKE PROTEIN"/>
    <property type="match status" value="1"/>
</dbReference>
<organism evidence="5 6">
    <name type="scientific">Roseibium algae</name>
    <dbReference type="NCBI Taxonomy" id="3123038"/>
    <lineage>
        <taxon>Bacteria</taxon>
        <taxon>Pseudomonadati</taxon>
        <taxon>Pseudomonadota</taxon>
        <taxon>Alphaproteobacteria</taxon>
        <taxon>Hyphomicrobiales</taxon>
        <taxon>Stappiaceae</taxon>
        <taxon>Roseibium</taxon>
    </lineage>
</organism>
<dbReference type="SUPFAM" id="SSF52821">
    <property type="entry name" value="Rhodanese/Cell cycle control phosphatase"/>
    <property type="match status" value="2"/>
</dbReference>
<protein>
    <submittedName>
        <fullName evidence="5">Sulfurtransferase</fullName>
        <ecNumber evidence="5">2.8.1.-</ecNumber>
    </submittedName>
</protein>
<feature type="domain" description="Rhodanese" evidence="4">
    <location>
        <begin position="194"/>
        <end position="309"/>
    </location>
</feature>
<dbReference type="CDD" id="cd01448">
    <property type="entry name" value="TST_Repeat_1"/>
    <property type="match status" value="1"/>
</dbReference>
<feature type="domain" description="Rhodanese" evidence="4">
    <location>
        <begin position="46"/>
        <end position="165"/>
    </location>
</feature>
<keyword evidence="6" id="KW-1185">Reference proteome</keyword>
<dbReference type="PANTHER" id="PTHR11364">
    <property type="entry name" value="THIOSULFATE SULFERTANSFERASE"/>
    <property type="match status" value="1"/>
</dbReference>
<dbReference type="EC" id="2.8.1.-" evidence="5"/>
<comment type="caution">
    <text evidence="5">The sequence shown here is derived from an EMBL/GenBank/DDBJ whole genome shotgun (WGS) entry which is preliminary data.</text>
</comment>
<evidence type="ECO:0000256" key="1">
    <source>
        <dbReference type="ARBA" id="ARBA00022679"/>
    </source>
</evidence>
<evidence type="ECO:0000256" key="3">
    <source>
        <dbReference type="SAM" id="SignalP"/>
    </source>
</evidence>
<gene>
    <name evidence="5" type="ORF">V6575_08365</name>
</gene>
<dbReference type="InterPro" id="IPR045078">
    <property type="entry name" value="TST/MPST-like"/>
</dbReference>
<keyword evidence="2" id="KW-0677">Repeat</keyword>
<dbReference type="InterPro" id="IPR001763">
    <property type="entry name" value="Rhodanese-like_dom"/>
</dbReference>
<accession>A0ABU8TIY3</accession>
<evidence type="ECO:0000259" key="4">
    <source>
        <dbReference type="PROSITE" id="PS50206"/>
    </source>
</evidence>
<dbReference type="RefSeq" id="WP_340273807.1">
    <property type="nucleotide sequence ID" value="NZ_JBAKIA010000004.1"/>
</dbReference>
<evidence type="ECO:0000313" key="5">
    <source>
        <dbReference type="EMBL" id="MEJ8474101.1"/>
    </source>
</evidence>
<feature type="signal peptide" evidence="3">
    <location>
        <begin position="1"/>
        <end position="28"/>
    </location>
</feature>
<dbReference type="Gene3D" id="3.40.250.10">
    <property type="entry name" value="Rhodanese-like domain"/>
    <property type="match status" value="2"/>
</dbReference>
<dbReference type="PROSITE" id="PS50206">
    <property type="entry name" value="RHODANESE_3"/>
    <property type="match status" value="2"/>
</dbReference>
<dbReference type="GO" id="GO:0016740">
    <property type="term" value="F:transferase activity"/>
    <property type="evidence" value="ECO:0007669"/>
    <property type="project" value="UniProtKB-KW"/>
</dbReference>
<proteinExistence type="predicted"/>
<dbReference type="Pfam" id="PF00581">
    <property type="entry name" value="Rhodanese"/>
    <property type="match status" value="2"/>
</dbReference>
<keyword evidence="1 5" id="KW-0808">Transferase</keyword>
<name>A0ABU8TIY3_9HYPH</name>
<dbReference type="EMBL" id="JBAKIA010000004">
    <property type="protein sequence ID" value="MEJ8474101.1"/>
    <property type="molecule type" value="Genomic_DNA"/>
</dbReference>
<evidence type="ECO:0000313" key="6">
    <source>
        <dbReference type="Proteomes" id="UP001385499"/>
    </source>
</evidence>
<dbReference type="Proteomes" id="UP001385499">
    <property type="component" value="Unassembled WGS sequence"/>
</dbReference>
<dbReference type="SMART" id="SM00450">
    <property type="entry name" value="RHOD"/>
    <property type="match status" value="2"/>
</dbReference>
<sequence length="325" mass="34778">MFGNFKTLTRPLAGALAAVALLAMPAAAAPQVTPLVSTDWLADNLDNDAVVIIDTRSKISKSGKDAYLKGHIPGAVWSEYPGYWRTERDSIVGVLPSIEKLEASLSELGLSEDKALVIVPAGTSSLEFSAAARIYWTLKYLGHDAVSILDGGHAAWVKEGKAIETGNITPEGDLFVADVQDDLLVSTPEMAEAMGTETILLDGRPAAQFVGKQKHTKATRFGHIPGAVSFDQAKFYDKSTNRLMNKEDLASLLPANVTDSSSKVVSYCNTGHWAATNWFVLTQLLGKKNVSVYDDSMVGWSRDNSLPIVATAAPDKPAAGKVKTN</sequence>
<feature type="chain" id="PRO_5047338899" evidence="3">
    <location>
        <begin position="29"/>
        <end position="325"/>
    </location>
</feature>